<reference evidence="1" key="1">
    <citation type="journal article" date="2014" name="Front. Microbiol.">
        <title>High frequency of phylogenetically diverse reductive dehalogenase-homologous genes in deep subseafloor sedimentary metagenomes.</title>
        <authorList>
            <person name="Kawai M."/>
            <person name="Futagami T."/>
            <person name="Toyoda A."/>
            <person name="Takaki Y."/>
            <person name="Nishi S."/>
            <person name="Hori S."/>
            <person name="Arai W."/>
            <person name="Tsubouchi T."/>
            <person name="Morono Y."/>
            <person name="Uchiyama I."/>
            <person name="Ito T."/>
            <person name="Fujiyama A."/>
            <person name="Inagaki F."/>
            <person name="Takami H."/>
        </authorList>
    </citation>
    <scope>NUCLEOTIDE SEQUENCE</scope>
    <source>
        <strain evidence="1">Expedition CK06-06</strain>
    </source>
</reference>
<dbReference type="EMBL" id="BARV01033835">
    <property type="protein sequence ID" value="GAI54443.1"/>
    <property type="molecule type" value="Genomic_DNA"/>
</dbReference>
<proteinExistence type="predicted"/>
<dbReference type="AlphaFoldDB" id="X1PF14"/>
<gene>
    <name evidence="1" type="ORF">S06H3_53119</name>
</gene>
<accession>X1PF14</accession>
<organism evidence="1">
    <name type="scientific">marine sediment metagenome</name>
    <dbReference type="NCBI Taxonomy" id="412755"/>
    <lineage>
        <taxon>unclassified sequences</taxon>
        <taxon>metagenomes</taxon>
        <taxon>ecological metagenomes</taxon>
    </lineage>
</organism>
<sequence length="64" mass="7729">AKIVDIRRADYNRGKRGLAADMAKYMARKNMYRYSWSWSWVWKGFCGHWDRLKRTWTLVIGLMG</sequence>
<protein>
    <submittedName>
        <fullName evidence="1">Uncharacterized protein</fullName>
    </submittedName>
</protein>
<feature type="non-terminal residue" evidence="1">
    <location>
        <position position="1"/>
    </location>
</feature>
<comment type="caution">
    <text evidence="1">The sequence shown here is derived from an EMBL/GenBank/DDBJ whole genome shotgun (WGS) entry which is preliminary data.</text>
</comment>
<name>X1PF14_9ZZZZ</name>
<evidence type="ECO:0000313" key="1">
    <source>
        <dbReference type="EMBL" id="GAI54443.1"/>
    </source>
</evidence>